<reference evidence="3 4" key="1">
    <citation type="submission" date="2020-02" db="EMBL/GenBank/DDBJ databases">
        <title>Detection of Heterogeneous Vancomycin Intermediate Resistance in Methicillin Resistant Staphylococcus aureus Isolates from Latin-America.</title>
        <authorList>
            <person name="Castro-Cardozo B."/>
            <person name="Berrio M."/>
            <person name="Vargas M.L."/>
            <person name="Carvajal L.P."/>
            <person name="Millan L.V."/>
            <person name="Rios R."/>
            <person name="Hernandez A."/>
            <person name="Rincon S.L."/>
            <person name="Cubides P."/>
            <person name="Forero E."/>
            <person name="Dinh A."/>
            <person name="Seas C."/>
            <person name="Munita J.M."/>
            <person name="Arias C.A."/>
            <person name="Reyes J."/>
            <person name="Diaz L."/>
        </authorList>
    </citation>
    <scope>NUCLEOTIDE SEQUENCE [LARGE SCALE GENOMIC DNA]</scope>
    <source>
        <strain evidence="3 4">UG255</strain>
    </source>
</reference>
<evidence type="ECO:0000313" key="4">
    <source>
        <dbReference type="Proteomes" id="UP000473113"/>
    </source>
</evidence>
<comment type="caution">
    <text evidence="1">Lacks conserved residue(s) required for the propagation of feature annotation.</text>
</comment>
<feature type="non-terminal residue" evidence="3">
    <location>
        <position position="75"/>
    </location>
</feature>
<evidence type="ECO:0000259" key="2">
    <source>
        <dbReference type="PROSITE" id="PS51686"/>
    </source>
</evidence>
<dbReference type="PANTHER" id="PTHR35276">
    <property type="entry name" value="S-ADENOSYL-L-METHIONINE-DEPENDENT METHYLTRANSFERASES SUPERFAMILY PROTEIN"/>
    <property type="match status" value="1"/>
</dbReference>
<keyword evidence="1 3" id="KW-0808">Transferase</keyword>
<gene>
    <name evidence="3" type="ORF">G6Y24_16240</name>
</gene>
<dbReference type="EMBL" id="JAALTR010000448">
    <property type="protein sequence ID" value="NGW68991.1"/>
    <property type="molecule type" value="Genomic_DNA"/>
</dbReference>
<dbReference type="InterPro" id="IPR029063">
    <property type="entry name" value="SAM-dependent_MTases_sf"/>
</dbReference>
<dbReference type="SUPFAM" id="SSF53335">
    <property type="entry name" value="S-adenosyl-L-methionine-dependent methyltransferases"/>
    <property type="match status" value="1"/>
</dbReference>
<keyword evidence="1" id="KW-0694">RNA-binding</keyword>
<evidence type="ECO:0000313" key="3">
    <source>
        <dbReference type="EMBL" id="NGW68991.1"/>
    </source>
</evidence>
<dbReference type="Gene3D" id="3.40.50.150">
    <property type="entry name" value="Vaccinia Virus protein VP39"/>
    <property type="match status" value="1"/>
</dbReference>
<dbReference type="InterPro" id="IPR025714">
    <property type="entry name" value="Methyltranfer_dom"/>
</dbReference>
<evidence type="ECO:0000256" key="1">
    <source>
        <dbReference type="PROSITE-ProRule" id="PRU01023"/>
    </source>
</evidence>
<dbReference type="Proteomes" id="UP000473113">
    <property type="component" value="Unassembled WGS sequence"/>
</dbReference>
<proteinExistence type="inferred from homology"/>
<comment type="caution">
    <text evidence="3">The sequence shown here is derived from an EMBL/GenBank/DDBJ whole genome shotgun (WGS) entry which is preliminary data.</text>
</comment>
<dbReference type="GO" id="GO:0032259">
    <property type="term" value="P:methylation"/>
    <property type="evidence" value="ECO:0007669"/>
    <property type="project" value="UniProtKB-KW"/>
</dbReference>
<dbReference type="GO" id="GO:0008168">
    <property type="term" value="F:methyltransferase activity"/>
    <property type="evidence" value="ECO:0007669"/>
    <property type="project" value="UniProtKB-KW"/>
</dbReference>
<comment type="similarity">
    <text evidence="1">Belongs to the class I-like SAM-binding methyltransferase superfamily. RsmB/NOP family.</text>
</comment>
<dbReference type="Pfam" id="PF13847">
    <property type="entry name" value="Methyltransf_31"/>
    <property type="match status" value="1"/>
</dbReference>
<dbReference type="GO" id="GO:0003723">
    <property type="term" value="F:RNA binding"/>
    <property type="evidence" value="ECO:0007669"/>
    <property type="project" value="UniProtKB-UniRule"/>
</dbReference>
<dbReference type="InterPro" id="IPR001678">
    <property type="entry name" value="MeTrfase_RsmB-F_NOP2_dom"/>
</dbReference>
<dbReference type="PROSITE" id="PS51686">
    <property type="entry name" value="SAM_MT_RSMB_NOP"/>
    <property type="match status" value="1"/>
</dbReference>
<feature type="binding site" evidence="1">
    <location>
        <position position="51"/>
    </location>
    <ligand>
        <name>S-adenosyl-L-methionine</name>
        <dbReference type="ChEBI" id="CHEBI:59789"/>
    </ligand>
</feature>
<keyword evidence="1" id="KW-0949">S-adenosyl-L-methionine</keyword>
<keyword evidence="1 3" id="KW-0489">Methyltransferase</keyword>
<feature type="domain" description="SAM-dependent MTase RsmB/NOP-type" evidence="2">
    <location>
        <begin position="1"/>
        <end position="75"/>
    </location>
</feature>
<accession>A0A6M1XU52</accession>
<name>A0A6M1XU52_STAAU</name>
<dbReference type="InterPro" id="IPR010719">
    <property type="entry name" value="MnmM_MeTrfase"/>
</dbReference>
<protein>
    <submittedName>
        <fullName evidence="3">Methyltransferase domain-containing protein</fullName>
    </submittedName>
</protein>
<organism evidence="3 4">
    <name type="scientific">Staphylococcus aureus</name>
    <dbReference type="NCBI Taxonomy" id="1280"/>
    <lineage>
        <taxon>Bacteria</taxon>
        <taxon>Bacillati</taxon>
        <taxon>Bacillota</taxon>
        <taxon>Bacilli</taxon>
        <taxon>Bacillales</taxon>
        <taxon>Staphylococcaceae</taxon>
        <taxon>Staphylococcus</taxon>
    </lineage>
</organism>
<sequence>MLQTALHFSHTLLQEILQPGDHVVDATMGNGHDTVFLAEHIGKTGHVYSFDIQQQAIDATRERLEQRQLEERVSL</sequence>
<dbReference type="AlphaFoldDB" id="A0A6M1XU52"/>
<dbReference type="PANTHER" id="PTHR35276:SF1">
    <property type="entry name" value="TRNA (MNM(5)S(2)U34)-METHYLTRANSFERASE, CHLOROPLASTIC"/>
    <property type="match status" value="1"/>
</dbReference>